<dbReference type="InterPro" id="IPR036873">
    <property type="entry name" value="Rhodanese-like_dom_sf"/>
</dbReference>
<dbReference type="PROSITE" id="PS50206">
    <property type="entry name" value="RHODANESE_3"/>
    <property type="match status" value="1"/>
</dbReference>
<feature type="domain" description="Rhodanese" evidence="1">
    <location>
        <begin position="25"/>
        <end position="112"/>
    </location>
</feature>
<proteinExistence type="predicted"/>
<evidence type="ECO:0000313" key="2">
    <source>
        <dbReference type="EMBL" id="TCW02135.1"/>
    </source>
</evidence>
<dbReference type="EMBL" id="SMCQ01000002">
    <property type="protein sequence ID" value="TCW02135.1"/>
    <property type="molecule type" value="Genomic_DNA"/>
</dbReference>
<dbReference type="InterPro" id="IPR001763">
    <property type="entry name" value="Rhodanese-like_dom"/>
</dbReference>
<sequence>MFGFGKKIEIKKIEINEGYRRYVKNPDKIVIICVDEQKDFDELHIADAECLPLRLMDDFEEYYPDQDLNYYVYAINPAISERAYKKIYKKGYHVYDLGSFIDYHELEEGLHASKRNRRRKR</sequence>
<comment type="caution">
    <text evidence="2">The sequence shown here is derived from an EMBL/GenBank/DDBJ whole genome shotgun (WGS) entry which is preliminary data.</text>
</comment>
<dbReference type="RefSeq" id="WP_066446287.1">
    <property type="nucleotide sequence ID" value="NZ_CAUWFI010000006.1"/>
</dbReference>
<protein>
    <recommendedName>
        <fullName evidence="1">Rhodanese domain-containing protein</fullName>
    </recommendedName>
</protein>
<evidence type="ECO:0000313" key="3">
    <source>
        <dbReference type="Proteomes" id="UP000295515"/>
    </source>
</evidence>
<reference evidence="2 3" key="1">
    <citation type="submission" date="2019-03" db="EMBL/GenBank/DDBJ databases">
        <title>Genomic Encyclopedia of Type Strains, Phase IV (KMG-IV): sequencing the most valuable type-strain genomes for metagenomic binning, comparative biology and taxonomic classification.</title>
        <authorList>
            <person name="Goeker M."/>
        </authorList>
    </citation>
    <scope>NUCLEOTIDE SEQUENCE [LARGE SCALE GENOMIC DNA]</scope>
    <source>
        <strain evidence="2 3">DSM 29487</strain>
    </source>
</reference>
<evidence type="ECO:0000259" key="1">
    <source>
        <dbReference type="PROSITE" id="PS50206"/>
    </source>
</evidence>
<keyword evidence="3" id="KW-1185">Reference proteome</keyword>
<dbReference type="SUPFAM" id="SSF52821">
    <property type="entry name" value="Rhodanese/Cell cycle control phosphatase"/>
    <property type="match status" value="1"/>
</dbReference>
<dbReference type="Gene3D" id="3.40.250.10">
    <property type="entry name" value="Rhodanese-like domain"/>
    <property type="match status" value="1"/>
</dbReference>
<gene>
    <name evidence="2" type="ORF">EDD60_10298</name>
</gene>
<dbReference type="AlphaFoldDB" id="A0A4R3ZAU3"/>
<name>A0A4R3ZAU3_9FIRM</name>
<dbReference type="Proteomes" id="UP000295515">
    <property type="component" value="Unassembled WGS sequence"/>
</dbReference>
<organism evidence="2 3">
    <name type="scientific">Longibaculum muris</name>
    <dbReference type="NCBI Taxonomy" id="1796628"/>
    <lineage>
        <taxon>Bacteria</taxon>
        <taxon>Bacillati</taxon>
        <taxon>Bacillota</taxon>
        <taxon>Erysipelotrichia</taxon>
        <taxon>Erysipelotrichales</taxon>
        <taxon>Coprobacillaceae</taxon>
        <taxon>Longibaculum</taxon>
    </lineage>
</organism>
<dbReference type="GeneID" id="98914341"/>
<accession>A0A4R3ZAU3</accession>